<reference evidence="2" key="1">
    <citation type="submission" date="2014-12" db="EMBL/GenBank/DDBJ databases">
        <title>Genome Sequence of Valsa Canker Pathogens Uncovers a Specific Adaption of Colonization on Woody Bark.</title>
        <authorList>
            <person name="Yin Z."/>
            <person name="Liu H."/>
            <person name="Gao X."/>
            <person name="Li Z."/>
            <person name="Song N."/>
            <person name="Ke X."/>
            <person name="Dai Q."/>
            <person name="Wu Y."/>
            <person name="Sun Y."/>
            <person name="Xu J.-R."/>
            <person name="Kang Z.K."/>
            <person name="Wang L."/>
            <person name="Huang L."/>
        </authorList>
    </citation>
    <scope>NUCLEOTIDE SEQUENCE [LARGE SCALE GENOMIC DNA]</scope>
    <source>
        <strain evidence="2">SXYL134</strain>
    </source>
</reference>
<keyword evidence="2" id="KW-1185">Reference proteome</keyword>
<protein>
    <submittedName>
        <fullName evidence="1">Uncharacterized protein</fullName>
    </submittedName>
</protein>
<accession>A0A194UU61</accession>
<evidence type="ECO:0000313" key="1">
    <source>
        <dbReference type="EMBL" id="KUI55156.1"/>
    </source>
</evidence>
<dbReference type="EMBL" id="KN714678">
    <property type="protein sequence ID" value="KUI55156.1"/>
    <property type="molecule type" value="Genomic_DNA"/>
</dbReference>
<dbReference type="OrthoDB" id="5167840at2759"/>
<organism evidence="1 2">
    <name type="scientific">Cytospora mali</name>
    <name type="common">Apple Valsa canker fungus</name>
    <name type="synonym">Valsa mali</name>
    <dbReference type="NCBI Taxonomy" id="578113"/>
    <lineage>
        <taxon>Eukaryota</taxon>
        <taxon>Fungi</taxon>
        <taxon>Dikarya</taxon>
        <taxon>Ascomycota</taxon>
        <taxon>Pezizomycotina</taxon>
        <taxon>Sordariomycetes</taxon>
        <taxon>Sordariomycetidae</taxon>
        <taxon>Diaporthales</taxon>
        <taxon>Cytosporaceae</taxon>
        <taxon>Cytospora</taxon>
    </lineage>
</organism>
<name>A0A194UU61_CYTMA</name>
<dbReference type="Proteomes" id="UP000078576">
    <property type="component" value="Unassembled WGS sequence"/>
</dbReference>
<gene>
    <name evidence="1" type="ORF">VP1G_02493</name>
</gene>
<sequence>MCTGTATKLLCQHYLIHWQTRCPKKCILPNRRDWLACTCANCDPEYTRSQILHKYGVERERLIAKVQAAMAEGRALDVKDFEKHLRGIQYLQMEELGQARVAGVDPAVPVRFPGKYEYWLEANLGRPIDWDALLNK</sequence>
<dbReference type="AlphaFoldDB" id="A0A194UU61"/>
<proteinExistence type="predicted"/>
<evidence type="ECO:0000313" key="2">
    <source>
        <dbReference type="Proteomes" id="UP000078576"/>
    </source>
</evidence>